<evidence type="ECO:0000256" key="8">
    <source>
        <dbReference type="ARBA" id="ARBA00022898"/>
    </source>
</evidence>
<dbReference type="EC" id="2.1.2.1" evidence="9"/>
<dbReference type="UniPathway" id="UPA00193"/>
<reference evidence="12 13" key="1">
    <citation type="submission" date="2018-05" db="EMBL/GenBank/DDBJ databases">
        <title>Flavobacterium sp. strain IMCC34759, incomplete genome.</title>
        <authorList>
            <person name="Joung Y."/>
            <person name="Cho J."/>
        </authorList>
    </citation>
    <scope>NUCLEOTIDE SEQUENCE [LARGE SCALE GENOMIC DNA]</scope>
    <source>
        <strain evidence="12 13">IMCC34759</strain>
    </source>
</reference>
<dbReference type="FunFam" id="3.40.640.10:FF:000001">
    <property type="entry name" value="Serine hydroxymethyltransferase"/>
    <property type="match status" value="1"/>
</dbReference>
<dbReference type="GO" id="GO:0019264">
    <property type="term" value="P:glycine biosynthetic process from serine"/>
    <property type="evidence" value="ECO:0007669"/>
    <property type="project" value="UniProtKB-UniRule"/>
</dbReference>
<dbReference type="GO" id="GO:0004372">
    <property type="term" value="F:glycine hydroxymethyltransferase activity"/>
    <property type="evidence" value="ECO:0007669"/>
    <property type="project" value="UniProtKB-UniRule"/>
</dbReference>
<evidence type="ECO:0000256" key="3">
    <source>
        <dbReference type="ARBA" id="ARBA00006376"/>
    </source>
</evidence>
<comment type="similarity">
    <text evidence="3 9">Belongs to the SHMT family.</text>
</comment>
<dbReference type="InterPro" id="IPR019798">
    <property type="entry name" value="Ser_HO-MeTrfase_PLP_BS"/>
</dbReference>
<evidence type="ECO:0000259" key="11">
    <source>
        <dbReference type="Pfam" id="PF00464"/>
    </source>
</evidence>
<evidence type="ECO:0000256" key="9">
    <source>
        <dbReference type="HAMAP-Rule" id="MF_00051"/>
    </source>
</evidence>
<dbReference type="GO" id="GO:0030170">
    <property type="term" value="F:pyridoxal phosphate binding"/>
    <property type="evidence" value="ECO:0007669"/>
    <property type="project" value="UniProtKB-UniRule"/>
</dbReference>
<dbReference type="PANTHER" id="PTHR11680">
    <property type="entry name" value="SERINE HYDROXYMETHYLTRANSFERASE"/>
    <property type="match status" value="1"/>
</dbReference>
<dbReference type="AlphaFoldDB" id="A0A2V4BQE7"/>
<comment type="pathway">
    <text evidence="9">One-carbon metabolism; tetrahydrofolate interconversion.</text>
</comment>
<dbReference type="CDD" id="cd00378">
    <property type="entry name" value="SHMT"/>
    <property type="match status" value="1"/>
</dbReference>
<keyword evidence="5 9" id="KW-0963">Cytoplasm</keyword>
<feature type="binding site" evidence="9">
    <location>
        <begin position="117"/>
        <end position="119"/>
    </location>
    <ligand>
        <name>(6S)-5,6,7,8-tetrahydrofolate</name>
        <dbReference type="ChEBI" id="CHEBI:57453"/>
    </ligand>
</feature>
<dbReference type="InterPro" id="IPR049943">
    <property type="entry name" value="Ser_HO-MeTrfase-like"/>
</dbReference>
<dbReference type="GO" id="GO:0035999">
    <property type="term" value="P:tetrahydrofolate interconversion"/>
    <property type="evidence" value="ECO:0007669"/>
    <property type="project" value="UniProtKB-UniRule"/>
</dbReference>
<evidence type="ECO:0000256" key="2">
    <source>
        <dbReference type="ARBA" id="ARBA00004496"/>
    </source>
</evidence>
<keyword evidence="8 9" id="KW-0663">Pyridoxal phosphate</keyword>
<keyword evidence="13" id="KW-1185">Reference proteome</keyword>
<keyword evidence="6 9" id="KW-0554">One-carbon metabolism</keyword>
<evidence type="ECO:0000256" key="10">
    <source>
        <dbReference type="PIRSR" id="PIRSR000412-50"/>
    </source>
</evidence>
<feature type="binding site" evidence="9">
    <location>
        <begin position="361"/>
        <end position="363"/>
    </location>
    <ligand>
        <name>(6S)-5,6,7,8-tetrahydrofolate</name>
        <dbReference type="ChEBI" id="CHEBI:57453"/>
    </ligand>
</feature>
<dbReference type="GO" id="GO:0008168">
    <property type="term" value="F:methyltransferase activity"/>
    <property type="evidence" value="ECO:0007669"/>
    <property type="project" value="UniProtKB-KW"/>
</dbReference>
<dbReference type="Gene3D" id="3.40.640.10">
    <property type="entry name" value="Type I PLP-dependent aspartate aminotransferase-like (Major domain)"/>
    <property type="match status" value="1"/>
</dbReference>
<dbReference type="UniPathway" id="UPA00288">
    <property type="reaction ID" value="UER01023"/>
</dbReference>
<dbReference type="PROSITE" id="PS00096">
    <property type="entry name" value="SHMT"/>
    <property type="match status" value="1"/>
</dbReference>
<protein>
    <recommendedName>
        <fullName evidence="9">Serine hydroxymethyltransferase</fullName>
        <shortName evidence="9">SHMT</shortName>
        <shortName evidence="9">Serine methylase</shortName>
        <ecNumber evidence="9">2.1.2.1</ecNumber>
    </recommendedName>
</protein>
<dbReference type="PIRSF" id="PIRSF000412">
    <property type="entry name" value="SHMT"/>
    <property type="match status" value="1"/>
</dbReference>
<evidence type="ECO:0000256" key="1">
    <source>
        <dbReference type="ARBA" id="ARBA00001933"/>
    </source>
</evidence>
<organism evidence="12 13">
    <name type="scientific">Flavobacterium cheongpyeongense</name>
    <dbReference type="NCBI Taxonomy" id="2212651"/>
    <lineage>
        <taxon>Bacteria</taxon>
        <taxon>Pseudomonadati</taxon>
        <taxon>Bacteroidota</taxon>
        <taxon>Flavobacteriia</taxon>
        <taxon>Flavobacteriales</taxon>
        <taxon>Flavobacteriaceae</taxon>
        <taxon>Flavobacterium</taxon>
    </lineage>
</organism>
<dbReference type="InterPro" id="IPR015421">
    <property type="entry name" value="PyrdxlP-dep_Trfase_major"/>
</dbReference>
<dbReference type="NCBIfam" id="NF000586">
    <property type="entry name" value="PRK00011.1"/>
    <property type="match status" value="1"/>
</dbReference>
<dbReference type="InterPro" id="IPR015424">
    <property type="entry name" value="PyrdxlP-dep_Trfase"/>
</dbReference>
<comment type="cofactor">
    <cofactor evidence="1 9 10">
        <name>pyridoxal 5'-phosphate</name>
        <dbReference type="ChEBI" id="CHEBI:597326"/>
    </cofactor>
</comment>
<name>A0A2V4BQE7_9FLAO</name>
<gene>
    <name evidence="9 12" type="primary">glyA</name>
    <name evidence="12" type="ORF">DMB65_07535</name>
</gene>
<keyword evidence="9" id="KW-0028">Amino-acid biosynthesis</keyword>
<evidence type="ECO:0000313" key="13">
    <source>
        <dbReference type="Proteomes" id="UP000247903"/>
    </source>
</evidence>
<dbReference type="InterPro" id="IPR039429">
    <property type="entry name" value="SHMT-like_dom"/>
</dbReference>
<evidence type="ECO:0000256" key="4">
    <source>
        <dbReference type="ARBA" id="ARBA00011738"/>
    </source>
</evidence>
<comment type="subcellular location">
    <subcellularLocation>
        <location evidence="2 9">Cytoplasm</location>
    </subcellularLocation>
</comment>
<dbReference type="EMBL" id="QJHK01000005">
    <property type="protein sequence ID" value="PXY41248.1"/>
    <property type="molecule type" value="Genomic_DNA"/>
</dbReference>
<feature type="binding site" evidence="9">
    <location>
        <position position="113"/>
    </location>
    <ligand>
        <name>(6S)-5,6,7,8-tetrahydrofolate</name>
        <dbReference type="ChEBI" id="CHEBI:57453"/>
    </ligand>
</feature>
<evidence type="ECO:0000256" key="6">
    <source>
        <dbReference type="ARBA" id="ARBA00022563"/>
    </source>
</evidence>
<dbReference type="Gene3D" id="3.90.1150.10">
    <property type="entry name" value="Aspartate Aminotransferase, domain 1"/>
    <property type="match status" value="1"/>
</dbReference>
<keyword evidence="12" id="KW-0489">Methyltransferase</keyword>
<comment type="function">
    <text evidence="9">Catalyzes the reversible interconversion of serine and glycine with tetrahydrofolate (THF) serving as the one-carbon carrier. This reaction serves as the major source of one-carbon groups required for the biosynthesis of purines, thymidylate, methionine, and other important biomolecules. Also exhibits THF-independent aldolase activity toward beta-hydroxyamino acids, producing glycine and aldehydes, via a retro-aldol mechanism.</text>
</comment>
<feature type="site" description="Plays an important role in substrate specificity" evidence="9">
    <location>
        <position position="221"/>
    </location>
</feature>
<sequence length="424" mass="46535">MQRDEQIFDLILEEQDRQIHGLELIASENFVSDEVMEAAGSVLTNKYAEGYPGKRYYGGCEVVDVIEQIAIDRAKELFGAEYANVQPHSGSQANASVFHACLQPGDKILGFDLSHGGHLTHGSPVNFSGRVYNPVFYGVDRETGRLDYDKIQEIATKEQPKLIIAGASAYSRDMDFERFRAIADSVGAILMADISHPAGLIAKGLLNDPIPHCHIVTTTTHKTLRGPRGGLILMGKDFENPWGLKTPKGETRMMSSLLDLAVFPGNQGGPLIHIIAAKAVAFGEALKDEFFTYAMQLQKNANAMADAFVKRGYNIISGGTDNHMMLIDLRNKNISGKEAENALVKAEITVNKNMVPFDDKSPFVTSGIRVGTAAITTRGLVEEDMETIVALIDKVLTDHTNETVIEEVANEVDEMMSERPIFVY</sequence>
<feature type="modified residue" description="N6-(pyridoxal phosphate)lysine" evidence="9 10">
    <location>
        <position position="222"/>
    </location>
</feature>
<accession>A0A2V4BQE7</accession>
<comment type="pathway">
    <text evidence="9">Amino-acid biosynthesis; glycine biosynthesis; glycine from L-serine: step 1/1.</text>
</comment>
<comment type="catalytic activity">
    <reaction evidence="9">
        <text>(6R)-5,10-methylene-5,6,7,8-tetrahydrofolate + glycine + H2O = (6S)-5,6,7,8-tetrahydrofolate + L-serine</text>
        <dbReference type="Rhea" id="RHEA:15481"/>
        <dbReference type="ChEBI" id="CHEBI:15377"/>
        <dbReference type="ChEBI" id="CHEBI:15636"/>
        <dbReference type="ChEBI" id="CHEBI:33384"/>
        <dbReference type="ChEBI" id="CHEBI:57305"/>
        <dbReference type="ChEBI" id="CHEBI:57453"/>
        <dbReference type="EC" id="2.1.2.1"/>
    </reaction>
</comment>
<evidence type="ECO:0000313" key="12">
    <source>
        <dbReference type="EMBL" id="PXY41248.1"/>
    </source>
</evidence>
<dbReference type="Proteomes" id="UP000247903">
    <property type="component" value="Unassembled WGS sequence"/>
</dbReference>
<keyword evidence="7 9" id="KW-0808">Transferase</keyword>
<dbReference type="RefSeq" id="WP_110306037.1">
    <property type="nucleotide sequence ID" value="NZ_QJHK01000005.1"/>
</dbReference>
<dbReference type="GO" id="GO:0005829">
    <property type="term" value="C:cytosol"/>
    <property type="evidence" value="ECO:0007669"/>
    <property type="project" value="TreeGrafter"/>
</dbReference>
<dbReference type="InterPro" id="IPR015422">
    <property type="entry name" value="PyrdxlP-dep_Trfase_small"/>
</dbReference>
<dbReference type="HAMAP" id="MF_00051">
    <property type="entry name" value="SHMT"/>
    <property type="match status" value="1"/>
</dbReference>
<dbReference type="OrthoDB" id="9803846at2"/>
<dbReference type="InterPro" id="IPR001085">
    <property type="entry name" value="Ser_HO-MeTrfase"/>
</dbReference>
<comment type="caution">
    <text evidence="9">Lacks conserved residue(s) required for the propagation of feature annotation.</text>
</comment>
<dbReference type="PANTHER" id="PTHR11680:SF35">
    <property type="entry name" value="SERINE HYDROXYMETHYLTRANSFERASE 1"/>
    <property type="match status" value="1"/>
</dbReference>
<comment type="caution">
    <text evidence="12">The sequence shown here is derived from an EMBL/GenBank/DDBJ whole genome shotgun (WGS) entry which is preliminary data.</text>
</comment>
<feature type="domain" description="Serine hydroxymethyltransferase-like" evidence="11">
    <location>
        <begin position="2"/>
        <end position="392"/>
    </location>
</feature>
<evidence type="ECO:0000256" key="7">
    <source>
        <dbReference type="ARBA" id="ARBA00022679"/>
    </source>
</evidence>
<evidence type="ECO:0000256" key="5">
    <source>
        <dbReference type="ARBA" id="ARBA00022490"/>
    </source>
</evidence>
<comment type="subunit">
    <text evidence="4 9">Homodimer.</text>
</comment>
<proteinExistence type="inferred from homology"/>
<dbReference type="Pfam" id="PF00464">
    <property type="entry name" value="SHMT"/>
    <property type="match status" value="1"/>
</dbReference>
<dbReference type="SUPFAM" id="SSF53383">
    <property type="entry name" value="PLP-dependent transferases"/>
    <property type="match status" value="1"/>
</dbReference>
<dbReference type="GO" id="GO:0032259">
    <property type="term" value="P:methylation"/>
    <property type="evidence" value="ECO:0007669"/>
    <property type="project" value="UniProtKB-KW"/>
</dbReference>